<sequence>MDYFRHKSVWLALTLISPFVFFTANYAFKNTTSVYKTDFGNGLVIYADDYVNSGHWVFDCRYSRLINRQPLPIPLAKLRQANMFTIGSMYELSATDTQLAKAAIRAITTQPDWYESLRYLYSGLGDNSNLDTHVFDLLAQHKGRTWALRVRQHIHYDGKSSFNIVALSYDPETYVDYAKALEVARKSCPVAQ</sequence>
<evidence type="ECO:0000256" key="1">
    <source>
        <dbReference type="SAM" id="Phobius"/>
    </source>
</evidence>
<dbReference type="RefSeq" id="WP_217841695.1">
    <property type="nucleotide sequence ID" value="NZ_CP077076.1"/>
</dbReference>
<feature type="transmembrane region" description="Helical" evidence="1">
    <location>
        <begin position="9"/>
        <end position="28"/>
    </location>
</feature>
<keyword evidence="3" id="KW-1185">Reference proteome</keyword>
<protein>
    <submittedName>
        <fullName evidence="2">Uncharacterized protein</fullName>
    </submittedName>
</protein>
<dbReference type="Proteomes" id="UP001046350">
    <property type="component" value="Chromosome"/>
</dbReference>
<evidence type="ECO:0000313" key="2">
    <source>
        <dbReference type="EMBL" id="QXH52237.1"/>
    </source>
</evidence>
<reference evidence="2" key="1">
    <citation type="journal article" date="2021" name="Microorganisms">
        <title>The Ever-Expanding Pseudomonas Genus: Description of 43 New Species and Partition of the Pseudomonas putida Group.</title>
        <authorList>
            <person name="Girard L."/>
            <person name="Lood C."/>
            <person name="Hofte M."/>
            <person name="Vandamme P."/>
            <person name="Rokni-Zadeh H."/>
            <person name="van Noort V."/>
            <person name="Lavigne R."/>
            <person name="De Mot R."/>
        </authorList>
    </citation>
    <scope>NUCLEOTIDE SEQUENCE</scope>
    <source>
        <strain evidence="2">COW40</strain>
    </source>
</reference>
<organism evidence="2 3">
    <name type="scientific">Pseudomonas fakonensis</name>
    <dbReference type="NCBI Taxonomy" id="2842355"/>
    <lineage>
        <taxon>Bacteria</taxon>
        <taxon>Pseudomonadati</taxon>
        <taxon>Pseudomonadota</taxon>
        <taxon>Gammaproteobacteria</taxon>
        <taxon>Pseudomonadales</taxon>
        <taxon>Pseudomonadaceae</taxon>
        <taxon>Pseudomonas</taxon>
    </lineage>
</organism>
<keyword evidence="1" id="KW-1133">Transmembrane helix</keyword>
<dbReference type="EMBL" id="CP077076">
    <property type="protein sequence ID" value="QXH52237.1"/>
    <property type="molecule type" value="Genomic_DNA"/>
</dbReference>
<proteinExistence type="predicted"/>
<gene>
    <name evidence="2" type="ORF">KSS94_03610</name>
</gene>
<keyword evidence="1" id="KW-0472">Membrane</keyword>
<name>A0ABX8N7H1_9PSED</name>
<accession>A0ABX8N7H1</accession>
<keyword evidence="1" id="KW-0812">Transmembrane</keyword>
<evidence type="ECO:0000313" key="3">
    <source>
        <dbReference type="Proteomes" id="UP001046350"/>
    </source>
</evidence>